<dbReference type="HAMAP" id="MF_00100_B">
    <property type="entry name" value="IF_2_B"/>
    <property type="match status" value="1"/>
</dbReference>
<dbReference type="PROSITE" id="PS01176">
    <property type="entry name" value="IF2"/>
    <property type="match status" value="1"/>
</dbReference>
<evidence type="ECO:0000256" key="6">
    <source>
        <dbReference type="ARBA" id="ARBA00022741"/>
    </source>
</evidence>
<proteinExistence type="inferred from homology"/>
<dbReference type="PANTHER" id="PTHR43381:SF5">
    <property type="entry name" value="TR-TYPE G DOMAIN-CONTAINING PROTEIN"/>
    <property type="match status" value="1"/>
</dbReference>
<dbReference type="Pfam" id="PF08364">
    <property type="entry name" value="IF2_assoc"/>
    <property type="match status" value="1"/>
</dbReference>
<keyword evidence="7 9" id="KW-0648">Protein biosynthesis</keyword>
<dbReference type="Pfam" id="PF11987">
    <property type="entry name" value="IF-2"/>
    <property type="match status" value="1"/>
</dbReference>
<dbReference type="SUPFAM" id="SSF52540">
    <property type="entry name" value="P-loop containing nucleoside triphosphate hydrolases"/>
    <property type="match status" value="1"/>
</dbReference>
<keyword evidence="6 9" id="KW-0547">Nucleotide-binding</keyword>
<dbReference type="NCBIfam" id="TIGR00231">
    <property type="entry name" value="small_GTP"/>
    <property type="match status" value="1"/>
</dbReference>
<dbReference type="SUPFAM" id="SSF50447">
    <property type="entry name" value="Translation proteins"/>
    <property type="match status" value="2"/>
</dbReference>
<dbReference type="Gene3D" id="2.40.30.10">
    <property type="entry name" value="Translation factors"/>
    <property type="match status" value="2"/>
</dbReference>
<dbReference type="InterPro" id="IPR006847">
    <property type="entry name" value="IF2_N"/>
</dbReference>
<dbReference type="InterPro" id="IPR023115">
    <property type="entry name" value="TIF_IF2_dom3"/>
</dbReference>
<evidence type="ECO:0000313" key="15">
    <source>
        <dbReference type="Proteomes" id="UP000777661"/>
    </source>
</evidence>
<evidence type="ECO:0000313" key="14">
    <source>
        <dbReference type="EMBL" id="MBY8917302.1"/>
    </source>
</evidence>
<dbReference type="CDD" id="cd03692">
    <property type="entry name" value="mtIF2_IVc"/>
    <property type="match status" value="1"/>
</dbReference>
<evidence type="ECO:0000256" key="1">
    <source>
        <dbReference type="ARBA" id="ARBA00004496"/>
    </source>
</evidence>
<feature type="region of interest" description="Disordered" evidence="12">
    <location>
        <begin position="1"/>
        <end position="273"/>
    </location>
</feature>
<keyword evidence="15" id="KW-1185">Reference proteome</keyword>
<evidence type="ECO:0000256" key="2">
    <source>
        <dbReference type="ARBA" id="ARBA00007733"/>
    </source>
</evidence>
<dbReference type="Pfam" id="PF04760">
    <property type="entry name" value="IF2_N"/>
    <property type="match status" value="1"/>
</dbReference>
<dbReference type="Proteomes" id="UP000777661">
    <property type="component" value="Unassembled WGS sequence"/>
</dbReference>
<evidence type="ECO:0000256" key="4">
    <source>
        <dbReference type="ARBA" id="ARBA00022490"/>
    </source>
</evidence>
<feature type="binding site" evidence="9">
    <location>
        <begin position="368"/>
        <end position="375"/>
    </location>
    <ligand>
        <name>GTP</name>
        <dbReference type="ChEBI" id="CHEBI:37565"/>
    </ligand>
</feature>
<dbReference type="EMBL" id="JAHSQO010000003">
    <property type="protein sequence ID" value="MBY8917302.1"/>
    <property type="molecule type" value="Genomic_DNA"/>
</dbReference>
<sequence length="861" mass="94408">MTDTKTGDDKTLSVEKKKTLTLKRPSVEQGTVRQNFSHGRSKSVVVETKKRKFSRPDERPETTPAPAPAPAAAKPKPAAPQPAPQRQRERPRPAPGGNRSGVVLNELSKDEIEARRRALQDSKVREAEERQRAAEEAKRRAEEDARREREREESARRQAEEEARLKAEAEARREAEEEARRRAPPPAETKPEPEVDSDDEARSKSKGAPVKRAAPKPETPRPAAKPRGDDQRRRGKLTLNRALSDDGETRGRSLSSMRRRQEKFKRAQHQEPREKISREVVLPETITIQELAQRMAERAVDVIKFFMKQGQMMKPGDVIDADTAELVAEEFGHTVKRVAESDVEEGLFNVEDKAEDLKPRPPVVTIMGHVDHGKTSLLDAIRHANVVSGEAGGITQHIGAYQVEQGGQTITFIDTPGHAAFTAMRARGAEATDIAILVVAADDSVMPQTIESINHAKAAGVPIIVAINKIDKPEADANKVRTELLQHEVFVESMGGEVLDVEVSAVKGTNLDRLLEAVLLQSEVLELKANPDRSAEGVVIEAKLDRGRGSVATVLVQAGTLHTGDIIVAGNEWGRVRALVNDRGEQLKEAPPSMPVEILGLQGTPLAGDRIAVVESEARAREISEYRQRLAREKSVARQAGQRGSLEQMMSQLQDSGLKEFPLIVKGDVQGSIEAIAGALDKLGTDEVRARIVHSGAGAITESDVSLAETSEAAIIGFNVRANKQARDAAEAAGIEIRYYNIIYDLVDDIKAAMSGLLSPERRETFLGNAEILEVFNVSKVGKVAGCRVTEGKVERGAGVRLIRDSVVIHEGKLKTLKRFKDEVSEVPAGQECGMAFENYEDIRPGDVIEAYRVEMVTRTL</sequence>
<dbReference type="InterPro" id="IPR009000">
    <property type="entry name" value="Transl_B-barrel_sf"/>
</dbReference>
<keyword evidence="5 9" id="KW-0396">Initiation factor</keyword>
<dbReference type="Pfam" id="PF00009">
    <property type="entry name" value="GTP_EFTU"/>
    <property type="match status" value="1"/>
</dbReference>
<dbReference type="PANTHER" id="PTHR43381">
    <property type="entry name" value="TRANSLATION INITIATION FACTOR IF-2-RELATED"/>
    <property type="match status" value="1"/>
</dbReference>
<dbReference type="Gene3D" id="3.40.50.300">
    <property type="entry name" value="P-loop containing nucleotide triphosphate hydrolases"/>
    <property type="match status" value="1"/>
</dbReference>
<feature type="compositionally biased region" description="Polar residues" evidence="12">
    <location>
        <begin position="28"/>
        <end position="38"/>
    </location>
</feature>
<dbReference type="InterPro" id="IPR004161">
    <property type="entry name" value="EFTu-like_2"/>
</dbReference>
<dbReference type="NCBIfam" id="TIGR00487">
    <property type="entry name" value="IF-2"/>
    <property type="match status" value="1"/>
</dbReference>
<dbReference type="CDD" id="cd03702">
    <property type="entry name" value="IF2_mtIF2_II"/>
    <property type="match status" value="1"/>
</dbReference>
<dbReference type="InterPro" id="IPR000795">
    <property type="entry name" value="T_Tr_GTP-bd_dom"/>
</dbReference>
<keyword evidence="8 9" id="KW-0342">GTP-binding</keyword>
<feature type="binding site" evidence="9">
    <location>
        <begin position="414"/>
        <end position="418"/>
    </location>
    <ligand>
        <name>GTP</name>
        <dbReference type="ChEBI" id="CHEBI:37565"/>
    </ligand>
</feature>
<evidence type="ECO:0000256" key="9">
    <source>
        <dbReference type="HAMAP-Rule" id="MF_00100"/>
    </source>
</evidence>
<dbReference type="GO" id="GO:0003743">
    <property type="term" value="F:translation initiation factor activity"/>
    <property type="evidence" value="ECO:0007669"/>
    <property type="project" value="UniProtKB-KW"/>
</dbReference>
<dbReference type="InterPro" id="IPR044145">
    <property type="entry name" value="IF2_II"/>
</dbReference>
<feature type="binding site" evidence="9">
    <location>
        <begin position="468"/>
        <end position="471"/>
    </location>
    <ligand>
        <name>GTP</name>
        <dbReference type="ChEBI" id="CHEBI:37565"/>
    </ligand>
</feature>
<dbReference type="InterPro" id="IPR053905">
    <property type="entry name" value="EF-G-like_DII"/>
</dbReference>
<feature type="compositionally biased region" description="Basic and acidic residues" evidence="12">
    <location>
        <begin position="107"/>
        <end position="181"/>
    </location>
</feature>
<evidence type="ECO:0000256" key="8">
    <source>
        <dbReference type="ARBA" id="ARBA00023134"/>
    </source>
</evidence>
<dbReference type="PROSITE" id="PS51722">
    <property type="entry name" value="G_TR_2"/>
    <property type="match status" value="1"/>
</dbReference>
<dbReference type="InterPro" id="IPR036925">
    <property type="entry name" value="TIF_IF2_dom3_sf"/>
</dbReference>
<dbReference type="SUPFAM" id="SSF52156">
    <property type="entry name" value="Initiation factor IF2/eIF5b, domain 3"/>
    <property type="match status" value="1"/>
</dbReference>
<keyword evidence="4 9" id="KW-0963">Cytoplasm</keyword>
<protein>
    <recommendedName>
        <fullName evidence="3 9">Translation initiation factor IF-2</fullName>
    </recommendedName>
</protein>
<evidence type="ECO:0000256" key="10">
    <source>
        <dbReference type="RuleBase" id="RU000644"/>
    </source>
</evidence>
<dbReference type="InterPro" id="IPR013575">
    <property type="entry name" value="IF2_assoc_dom_bac"/>
</dbReference>
<feature type="compositionally biased region" description="Basic and acidic residues" evidence="12">
    <location>
        <begin position="264"/>
        <end position="273"/>
    </location>
</feature>
<dbReference type="InterPro" id="IPR005225">
    <property type="entry name" value="Small_GTP-bd"/>
</dbReference>
<dbReference type="InterPro" id="IPR000178">
    <property type="entry name" value="TF_IF2_bacterial-like"/>
</dbReference>
<accession>A0ABS7RA80</accession>
<dbReference type="Pfam" id="PF03144">
    <property type="entry name" value="GTP_EFTU_D2"/>
    <property type="match status" value="1"/>
</dbReference>
<name>A0ABS7RA80_9HYPH</name>
<feature type="region of interest" description="G-domain" evidence="9">
    <location>
        <begin position="362"/>
        <end position="510"/>
    </location>
</feature>
<dbReference type="Pfam" id="PF22042">
    <property type="entry name" value="EF-G_D2"/>
    <property type="match status" value="1"/>
</dbReference>
<reference evidence="14 15" key="1">
    <citation type="submission" date="2021-06" db="EMBL/GenBank/DDBJ databases">
        <title>Nitratireductor porphyridii sp. nov., isolated from a small marine red alga, Porphyridium purpureum in South Korea.</title>
        <authorList>
            <person name="Kim K.H."/>
            <person name="Kristyanto S."/>
            <person name="Jeon C.O."/>
        </authorList>
    </citation>
    <scope>NUCLEOTIDE SEQUENCE [LARGE SCALE GENOMIC DNA]</scope>
    <source>
        <strain evidence="14 15">R6</strain>
    </source>
</reference>
<dbReference type="CDD" id="cd01887">
    <property type="entry name" value="IF2_eIF5B"/>
    <property type="match status" value="1"/>
</dbReference>
<comment type="function">
    <text evidence="9 10">One of the essential components for the initiation of protein synthesis. Protects formylmethionyl-tRNA from spontaneous hydrolysis and promotes its binding to the 30S ribosomal subunits. Also involved in the hydrolysis of GTP during the formation of the 70S ribosomal complex.</text>
</comment>
<comment type="caution">
    <text evidence="14">The sequence shown here is derived from an EMBL/GenBank/DDBJ whole genome shotgun (WGS) entry which is preliminary data.</text>
</comment>
<dbReference type="Gene3D" id="3.40.50.10050">
    <property type="entry name" value="Translation initiation factor IF- 2, domain 3"/>
    <property type="match status" value="1"/>
</dbReference>
<dbReference type="InterPro" id="IPR015760">
    <property type="entry name" value="TIF_IF2"/>
</dbReference>
<comment type="subcellular location">
    <subcellularLocation>
        <location evidence="1 9 11">Cytoplasm</location>
    </subcellularLocation>
</comment>
<evidence type="ECO:0000256" key="3">
    <source>
        <dbReference type="ARBA" id="ARBA00020675"/>
    </source>
</evidence>
<evidence type="ECO:0000256" key="11">
    <source>
        <dbReference type="RuleBase" id="RU000645"/>
    </source>
</evidence>
<evidence type="ECO:0000259" key="13">
    <source>
        <dbReference type="PROSITE" id="PS51722"/>
    </source>
</evidence>
<feature type="domain" description="Tr-type G" evidence="13">
    <location>
        <begin position="359"/>
        <end position="528"/>
    </location>
</feature>
<evidence type="ECO:0000256" key="7">
    <source>
        <dbReference type="ARBA" id="ARBA00022917"/>
    </source>
</evidence>
<dbReference type="InterPro" id="IPR027417">
    <property type="entry name" value="P-loop_NTPase"/>
</dbReference>
<evidence type="ECO:0000256" key="12">
    <source>
        <dbReference type="SAM" id="MobiDB-lite"/>
    </source>
</evidence>
<feature type="compositionally biased region" description="Basic and acidic residues" evidence="12">
    <location>
        <begin position="1"/>
        <end position="18"/>
    </location>
</feature>
<comment type="similarity">
    <text evidence="2 9 10">Belongs to the TRAFAC class translation factor GTPase superfamily. Classic translation factor GTPase family. IF-2 subfamily.</text>
</comment>
<dbReference type="RefSeq" id="WP_223004565.1">
    <property type="nucleotide sequence ID" value="NZ_CBDDPV010000002.1"/>
</dbReference>
<organism evidence="14 15">
    <name type="scientific">Nitratireductor rhodophyticola</name>
    <dbReference type="NCBI Taxonomy" id="2854036"/>
    <lineage>
        <taxon>Bacteria</taxon>
        <taxon>Pseudomonadati</taxon>
        <taxon>Pseudomonadota</taxon>
        <taxon>Alphaproteobacteria</taxon>
        <taxon>Hyphomicrobiales</taxon>
        <taxon>Phyllobacteriaceae</taxon>
        <taxon>Nitratireductor</taxon>
    </lineage>
</organism>
<evidence type="ECO:0000256" key="5">
    <source>
        <dbReference type="ARBA" id="ARBA00022540"/>
    </source>
</evidence>
<gene>
    <name evidence="9 14" type="primary">infB</name>
    <name evidence="14" type="ORF">KVG22_11935</name>
</gene>